<organism evidence="2">
    <name type="scientific">marine sediment metagenome</name>
    <dbReference type="NCBI Taxonomy" id="412755"/>
    <lineage>
        <taxon>unclassified sequences</taxon>
        <taxon>metagenomes</taxon>
        <taxon>ecological metagenomes</taxon>
    </lineage>
</organism>
<name>A0A0F9S0M9_9ZZZZ</name>
<protein>
    <submittedName>
        <fullName evidence="2">Uncharacterized protein</fullName>
    </submittedName>
</protein>
<gene>
    <name evidence="2" type="ORF">LCGC14_0529990</name>
</gene>
<reference evidence="2" key="1">
    <citation type="journal article" date="2015" name="Nature">
        <title>Complex archaea that bridge the gap between prokaryotes and eukaryotes.</title>
        <authorList>
            <person name="Spang A."/>
            <person name="Saw J.H."/>
            <person name="Jorgensen S.L."/>
            <person name="Zaremba-Niedzwiedzka K."/>
            <person name="Martijn J."/>
            <person name="Lind A.E."/>
            <person name="van Eijk R."/>
            <person name="Schleper C."/>
            <person name="Guy L."/>
            <person name="Ettema T.J."/>
        </authorList>
    </citation>
    <scope>NUCLEOTIDE SEQUENCE</scope>
</reference>
<evidence type="ECO:0000313" key="2">
    <source>
        <dbReference type="EMBL" id="KKN60649.1"/>
    </source>
</evidence>
<feature type="transmembrane region" description="Helical" evidence="1">
    <location>
        <begin position="275"/>
        <end position="294"/>
    </location>
</feature>
<accession>A0A0F9S0M9</accession>
<dbReference type="EMBL" id="LAZR01000688">
    <property type="protein sequence ID" value="KKN60649.1"/>
    <property type="molecule type" value="Genomic_DNA"/>
</dbReference>
<proteinExistence type="predicted"/>
<sequence length="300" mass="32519">MKKTNLVCVIGIGLLTFLPFIGVAVAEPPCWVGIQVGDTYIWEYDMDWTARDGAWTTDGVSLLIFANMNSAWMGWVDDGEMAYLHPGNMSHEVTVVDDLASDVEYSTGYMSVLYTSAVRYASAAWTGDWADKDTGINLWNGIILEEESDFVDYHNGLADFFSIYGFSYQTKSLIASTDLDWGEVATLANANLTDATVTVVTDSASEEIGFKITVAAAAWTTNTLALELEVTYDEAGLLDVWDIAYGGDSVLTVTQLAGRTGYTPCPPAAPAIPGFELPIVIGITAVSIISLILIKKIKNR</sequence>
<keyword evidence="1" id="KW-0812">Transmembrane</keyword>
<evidence type="ECO:0000256" key="1">
    <source>
        <dbReference type="SAM" id="Phobius"/>
    </source>
</evidence>
<dbReference type="AlphaFoldDB" id="A0A0F9S0M9"/>
<comment type="caution">
    <text evidence="2">The sequence shown here is derived from an EMBL/GenBank/DDBJ whole genome shotgun (WGS) entry which is preliminary data.</text>
</comment>
<keyword evidence="1" id="KW-0472">Membrane</keyword>
<keyword evidence="1" id="KW-1133">Transmembrane helix</keyword>